<feature type="domain" description="C2H2-type" evidence="10">
    <location>
        <begin position="603"/>
        <end position="630"/>
    </location>
</feature>
<feature type="domain" description="C2H2-type" evidence="10">
    <location>
        <begin position="521"/>
        <end position="543"/>
    </location>
</feature>
<dbReference type="GO" id="GO:0006355">
    <property type="term" value="P:regulation of DNA-templated transcription"/>
    <property type="evidence" value="ECO:0007669"/>
    <property type="project" value="UniProtKB-ARBA"/>
</dbReference>
<evidence type="ECO:0000256" key="9">
    <source>
        <dbReference type="SAM" id="MobiDB-lite"/>
    </source>
</evidence>
<dbReference type="InterPro" id="IPR050888">
    <property type="entry name" value="ZnF_C2H2-type_TF"/>
</dbReference>
<feature type="domain" description="C2H2-type" evidence="10">
    <location>
        <begin position="433"/>
        <end position="461"/>
    </location>
</feature>
<keyword evidence="2 8" id="KW-0479">Metal-binding</keyword>
<dbReference type="SMART" id="SM00868">
    <property type="entry name" value="zf-AD"/>
    <property type="match status" value="1"/>
</dbReference>
<dbReference type="PROSITE" id="PS50157">
    <property type="entry name" value="ZINC_FINGER_C2H2_2"/>
    <property type="match status" value="6"/>
</dbReference>
<evidence type="ECO:0000313" key="12">
    <source>
        <dbReference type="EMBL" id="KAL0124429.1"/>
    </source>
</evidence>
<evidence type="ECO:0000256" key="8">
    <source>
        <dbReference type="PROSITE-ProRule" id="PRU01263"/>
    </source>
</evidence>
<evidence type="ECO:0000259" key="11">
    <source>
        <dbReference type="PROSITE" id="PS51915"/>
    </source>
</evidence>
<proteinExistence type="predicted"/>
<comment type="caution">
    <text evidence="12">The sequence shown here is derived from an EMBL/GenBank/DDBJ whole genome shotgun (WGS) entry which is preliminary data.</text>
</comment>
<dbReference type="Proteomes" id="UP001430953">
    <property type="component" value="Unassembled WGS sequence"/>
</dbReference>
<dbReference type="EMBL" id="JADYXP020000005">
    <property type="protein sequence ID" value="KAL0124429.1"/>
    <property type="molecule type" value="Genomic_DNA"/>
</dbReference>
<reference evidence="12 13" key="1">
    <citation type="submission" date="2023-03" db="EMBL/GenBank/DDBJ databases">
        <title>High recombination rates correlate with genetic variation in Cardiocondyla obscurior ants.</title>
        <authorList>
            <person name="Errbii M."/>
        </authorList>
    </citation>
    <scope>NUCLEOTIDE SEQUENCE [LARGE SCALE GENOMIC DNA]</scope>
    <source>
        <strain evidence="12">Alpha-2009</strain>
        <tissue evidence="12">Whole body</tissue>
    </source>
</reference>
<feature type="region of interest" description="Disordered" evidence="9">
    <location>
        <begin position="303"/>
        <end position="332"/>
    </location>
</feature>
<gene>
    <name evidence="12" type="ORF">PUN28_006339</name>
</gene>
<evidence type="ECO:0000256" key="2">
    <source>
        <dbReference type="ARBA" id="ARBA00022723"/>
    </source>
</evidence>
<feature type="compositionally biased region" description="Basic and acidic residues" evidence="9">
    <location>
        <begin position="216"/>
        <end position="228"/>
    </location>
</feature>
<feature type="binding site" evidence="8">
    <location>
        <position position="13"/>
    </location>
    <ligand>
        <name>Zn(2+)</name>
        <dbReference type="ChEBI" id="CHEBI:29105"/>
    </ligand>
</feature>
<name>A0AAW2GB47_9HYME</name>
<dbReference type="SUPFAM" id="SSF57667">
    <property type="entry name" value="beta-beta-alpha zinc fingers"/>
    <property type="match status" value="4"/>
</dbReference>
<evidence type="ECO:0000256" key="1">
    <source>
        <dbReference type="ARBA" id="ARBA00004123"/>
    </source>
</evidence>
<sequence>MSSLDYLDLCRLCLVKDRVSVPIFEGEGDVRQIFLKITACLPVKVNREDKLPKKICDDCVYKVELCYQFWHTTANAEKQLLQWLGEVNMEDKQGYSVLNPNGMKPEQSNENRLDGTVMQQVSEHQSNINMGMMDNMSLSMPMMMSTNAQQQITSVPMDNSGSSVQNVQSVAGPSTQTTHDQITQNPSDAPTQQEEEDESSEEEENSDDECDGDEGLPIKEESEEDPNRTIEPTTFVNVSLACDEAGPSGLQQQKIADMPEMVMPQTADVDPKTGRRWTTMWDGGIYQKMIIIHNDIVEATKKSLRKRHSLSKEEKRKKMQRRTKKNSSRKEFCTEKKADGELLDKKEIKSFDMPSFEDTLKNEENKDVDRVLNEVRTACPFCLKHFEHEKHLKKHIVVSHQKKAYKCDKCRTSCHTKQNLEKHRKSHSDDYFFECSICHLKYKRKITLKQHQVRAHSDAAAQFICDFCGQSFKVKVDLLVHIKRKHNTDVHICRYCGKSVTDLYSHEWKHKKRAEMASLKFSCHLCIKKFQNQTRLDNHLLLHKQGYKCTECNVVVISSRQLEYHKNRVHKPGTTCPICKKIFMSRGNKFYQHVLTHAGIRPYNCDICGEDFTQRSSLFRHRKNHPGPLPPYISQVPIAGLAKNVLQKLLKV</sequence>
<feature type="domain" description="C2H2-type" evidence="10">
    <location>
        <begin position="405"/>
        <end position="432"/>
    </location>
</feature>
<evidence type="ECO:0000256" key="3">
    <source>
        <dbReference type="ARBA" id="ARBA00022737"/>
    </source>
</evidence>
<dbReference type="AlphaFoldDB" id="A0AAW2GB47"/>
<keyword evidence="4 7" id="KW-0863">Zinc-finger</keyword>
<feature type="region of interest" description="Disordered" evidence="9">
    <location>
        <begin position="154"/>
        <end position="231"/>
    </location>
</feature>
<dbReference type="Gene3D" id="3.40.1800.20">
    <property type="match status" value="1"/>
</dbReference>
<evidence type="ECO:0000256" key="4">
    <source>
        <dbReference type="ARBA" id="ARBA00022771"/>
    </source>
</evidence>
<dbReference type="FunFam" id="3.30.160.60:FF:002343">
    <property type="entry name" value="Zinc finger protein 33A"/>
    <property type="match status" value="1"/>
</dbReference>
<dbReference type="PANTHER" id="PTHR24406">
    <property type="entry name" value="TRANSCRIPTIONAL REPRESSOR CTCFL-RELATED"/>
    <property type="match status" value="1"/>
</dbReference>
<keyword evidence="3" id="KW-0677">Repeat</keyword>
<dbReference type="PROSITE" id="PS00028">
    <property type="entry name" value="ZINC_FINGER_C2H2_1"/>
    <property type="match status" value="6"/>
</dbReference>
<organism evidence="12 13">
    <name type="scientific">Cardiocondyla obscurior</name>
    <dbReference type="NCBI Taxonomy" id="286306"/>
    <lineage>
        <taxon>Eukaryota</taxon>
        <taxon>Metazoa</taxon>
        <taxon>Ecdysozoa</taxon>
        <taxon>Arthropoda</taxon>
        <taxon>Hexapoda</taxon>
        <taxon>Insecta</taxon>
        <taxon>Pterygota</taxon>
        <taxon>Neoptera</taxon>
        <taxon>Endopterygota</taxon>
        <taxon>Hymenoptera</taxon>
        <taxon>Apocrita</taxon>
        <taxon>Aculeata</taxon>
        <taxon>Formicoidea</taxon>
        <taxon>Formicidae</taxon>
        <taxon>Myrmicinae</taxon>
        <taxon>Cardiocondyla</taxon>
    </lineage>
</organism>
<keyword evidence="13" id="KW-1185">Reference proteome</keyword>
<dbReference type="SMART" id="SM00355">
    <property type="entry name" value="ZnF_C2H2"/>
    <property type="match status" value="9"/>
</dbReference>
<feature type="compositionally biased region" description="Acidic residues" evidence="9">
    <location>
        <begin position="193"/>
        <end position="214"/>
    </location>
</feature>
<accession>A0AAW2GB47</accession>
<dbReference type="GO" id="GO:0005634">
    <property type="term" value="C:nucleus"/>
    <property type="evidence" value="ECO:0007669"/>
    <property type="project" value="UniProtKB-SubCell"/>
</dbReference>
<dbReference type="SUPFAM" id="SSF57716">
    <property type="entry name" value="Glucocorticoid receptor-like (DNA-binding domain)"/>
    <property type="match status" value="1"/>
</dbReference>
<keyword evidence="5 8" id="KW-0862">Zinc</keyword>
<evidence type="ECO:0000256" key="6">
    <source>
        <dbReference type="ARBA" id="ARBA00023242"/>
    </source>
</evidence>
<dbReference type="InterPro" id="IPR013087">
    <property type="entry name" value="Znf_C2H2_type"/>
</dbReference>
<dbReference type="PROSITE" id="PS51915">
    <property type="entry name" value="ZAD"/>
    <property type="match status" value="1"/>
</dbReference>
<evidence type="ECO:0000256" key="5">
    <source>
        <dbReference type="ARBA" id="ARBA00022833"/>
    </source>
</evidence>
<feature type="binding site" evidence="8">
    <location>
        <position position="59"/>
    </location>
    <ligand>
        <name>Zn(2+)</name>
        <dbReference type="ChEBI" id="CHEBI:29105"/>
    </ligand>
</feature>
<feature type="compositionally biased region" description="Basic residues" evidence="9">
    <location>
        <begin position="317"/>
        <end position="327"/>
    </location>
</feature>
<keyword evidence="6" id="KW-0539">Nucleus</keyword>
<feature type="binding site" evidence="8">
    <location>
        <position position="10"/>
    </location>
    <ligand>
        <name>Zn(2+)</name>
        <dbReference type="ChEBI" id="CHEBI:29105"/>
    </ligand>
</feature>
<protein>
    <submittedName>
        <fullName evidence="12">Uncharacterized protein</fullName>
    </submittedName>
</protein>
<evidence type="ECO:0000259" key="10">
    <source>
        <dbReference type="PROSITE" id="PS50157"/>
    </source>
</evidence>
<evidence type="ECO:0000256" key="7">
    <source>
        <dbReference type="PROSITE-ProRule" id="PRU00042"/>
    </source>
</evidence>
<feature type="domain" description="ZAD" evidence="11">
    <location>
        <begin position="8"/>
        <end position="83"/>
    </location>
</feature>
<dbReference type="GO" id="GO:0008270">
    <property type="term" value="F:zinc ion binding"/>
    <property type="evidence" value="ECO:0007669"/>
    <property type="project" value="UniProtKB-UniRule"/>
</dbReference>
<dbReference type="Pfam" id="PF00096">
    <property type="entry name" value="zf-C2H2"/>
    <property type="match status" value="2"/>
</dbReference>
<evidence type="ECO:0000313" key="13">
    <source>
        <dbReference type="Proteomes" id="UP001430953"/>
    </source>
</evidence>
<feature type="compositionally biased region" description="Low complexity" evidence="9">
    <location>
        <begin position="159"/>
        <end position="170"/>
    </location>
</feature>
<dbReference type="InterPro" id="IPR036236">
    <property type="entry name" value="Znf_C2H2_sf"/>
</dbReference>
<feature type="binding site" evidence="8">
    <location>
        <position position="56"/>
    </location>
    <ligand>
        <name>Zn(2+)</name>
        <dbReference type="ChEBI" id="CHEBI:29105"/>
    </ligand>
</feature>
<dbReference type="Gene3D" id="3.30.160.60">
    <property type="entry name" value="Classic Zinc Finger"/>
    <property type="match status" value="4"/>
</dbReference>
<feature type="compositionally biased region" description="Polar residues" evidence="9">
    <location>
        <begin position="171"/>
        <end position="192"/>
    </location>
</feature>
<feature type="domain" description="C2H2-type" evidence="10">
    <location>
        <begin position="463"/>
        <end position="491"/>
    </location>
</feature>
<dbReference type="Pfam" id="PF07776">
    <property type="entry name" value="zf-AD"/>
    <property type="match status" value="1"/>
</dbReference>
<comment type="subcellular location">
    <subcellularLocation>
        <location evidence="1">Nucleus</location>
    </subcellularLocation>
</comment>
<feature type="domain" description="C2H2-type" evidence="10">
    <location>
        <begin position="547"/>
        <end position="570"/>
    </location>
</feature>
<dbReference type="InterPro" id="IPR012934">
    <property type="entry name" value="Znf_AD"/>
</dbReference>